<dbReference type="AlphaFoldDB" id="A0A392RV96"/>
<feature type="non-terminal residue" evidence="2">
    <location>
        <position position="99"/>
    </location>
</feature>
<name>A0A392RV96_9FABA</name>
<feature type="region of interest" description="Disordered" evidence="1">
    <location>
        <begin position="56"/>
        <end position="99"/>
    </location>
</feature>
<accession>A0A392RV96</accession>
<proteinExistence type="predicted"/>
<dbReference type="EMBL" id="LXQA010280975">
    <property type="protein sequence ID" value="MCI40543.1"/>
    <property type="molecule type" value="Genomic_DNA"/>
</dbReference>
<reference evidence="2 3" key="1">
    <citation type="journal article" date="2018" name="Front. Plant Sci.">
        <title>Red Clover (Trifolium pratense) and Zigzag Clover (T. medium) - A Picture of Genomic Similarities and Differences.</title>
        <authorList>
            <person name="Dluhosova J."/>
            <person name="Istvanek J."/>
            <person name="Nedelnik J."/>
            <person name="Repkova J."/>
        </authorList>
    </citation>
    <scope>NUCLEOTIDE SEQUENCE [LARGE SCALE GENOMIC DNA]</scope>
    <source>
        <strain evidence="3">cv. 10/8</strain>
        <tissue evidence="2">Leaf</tissue>
    </source>
</reference>
<dbReference type="Proteomes" id="UP000265520">
    <property type="component" value="Unassembled WGS sequence"/>
</dbReference>
<organism evidence="2 3">
    <name type="scientific">Trifolium medium</name>
    <dbReference type="NCBI Taxonomy" id="97028"/>
    <lineage>
        <taxon>Eukaryota</taxon>
        <taxon>Viridiplantae</taxon>
        <taxon>Streptophyta</taxon>
        <taxon>Embryophyta</taxon>
        <taxon>Tracheophyta</taxon>
        <taxon>Spermatophyta</taxon>
        <taxon>Magnoliopsida</taxon>
        <taxon>eudicotyledons</taxon>
        <taxon>Gunneridae</taxon>
        <taxon>Pentapetalae</taxon>
        <taxon>rosids</taxon>
        <taxon>fabids</taxon>
        <taxon>Fabales</taxon>
        <taxon>Fabaceae</taxon>
        <taxon>Papilionoideae</taxon>
        <taxon>50 kb inversion clade</taxon>
        <taxon>NPAAA clade</taxon>
        <taxon>Hologalegina</taxon>
        <taxon>IRL clade</taxon>
        <taxon>Trifolieae</taxon>
        <taxon>Trifolium</taxon>
    </lineage>
</organism>
<evidence type="ECO:0000313" key="2">
    <source>
        <dbReference type="EMBL" id="MCI40543.1"/>
    </source>
</evidence>
<feature type="compositionally biased region" description="Basic and acidic residues" evidence="1">
    <location>
        <begin position="25"/>
        <end position="38"/>
    </location>
</feature>
<feature type="region of interest" description="Disordered" evidence="1">
    <location>
        <begin position="17"/>
        <end position="39"/>
    </location>
</feature>
<keyword evidence="3" id="KW-1185">Reference proteome</keyword>
<evidence type="ECO:0000256" key="1">
    <source>
        <dbReference type="SAM" id="MobiDB-lite"/>
    </source>
</evidence>
<feature type="compositionally biased region" description="Basic and acidic residues" evidence="1">
    <location>
        <begin position="75"/>
        <end position="99"/>
    </location>
</feature>
<sequence>MGGLKSKIPITMEVFSQESSPSRVAEGRTETVTKEKMETVCGDEETTLHIVKDGEEQTGEAIIGRCPANGSSGPKVDEKEVEDSTQHGEKESSSNKEEP</sequence>
<comment type="caution">
    <text evidence="2">The sequence shown here is derived from an EMBL/GenBank/DDBJ whole genome shotgun (WGS) entry which is preliminary data.</text>
</comment>
<evidence type="ECO:0000313" key="3">
    <source>
        <dbReference type="Proteomes" id="UP000265520"/>
    </source>
</evidence>
<protein>
    <submittedName>
        <fullName evidence="2">Uncharacterized protein</fullName>
    </submittedName>
</protein>